<gene>
    <name evidence="2" type="ORF">BDZ94DRAFT_1297655</name>
</gene>
<dbReference type="InterPro" id="IPR011990">
    <property type="entry name" value="TPR-like_helical_dom_sf"/>
</dbReference>
<evidence type="ECO:0000313" key="3">
    <source>
        <dbReference type="Proteomes" id="UP000807353"/>
    </source>
</evidence>
<name>A0A9P5Y5A6_9AGAR</name>
<dbReference type="PANTHER" id="PTHR19959:SF119">
    <property type="entry name" value="FUNGAL LIPASE-LIKE DOMAIN-CONTAINING PROTEIN"/>
    <property type="match status" value="1"/>
</dbReference>
<dbReference type="EMBL" id="MU150259">
    <property type="protein sequence ID" value="KAF9463817.1"/>
    <property type="molecule type" value="Genomic_DNA"/>
</dbReference>
<keyword evidence="3" id="KW-1185">Reference proteome</keyword>
<dbReference type="Gene3D" id="1.25.40.10">
    <property type="entry name" value="Tetratricopeptide repeat domain"/>
    <property type="match status" value="2"/>
</dbReference>
<accession>A0A9P5Y5A6</accession>
<dbReference type="Proteomes" id="UP000807353">
    <property type="component" value="Unassembled WGS sequence"/>
</dbReference>
<feature type="domain" description="CHAT" evidence="1">
    <location>
        <begin position="617"/>
        <end position="888"/>
    </location>
</feature>
<dbReference type="AlphaFoldDB" id="A0A9P5Y5A6"/>
<dbReference type="SMART" id="SM00028">
    <property type="entry name" value="TPR"/>
    <property type="match status" value="5"/>
</dbReference>
<comment type="caution">
    <text evidence="2">The sequence shown here is derived from an EMBL/GenBank/DDBJ whole genome shotgun (WGS) entry which is preliminary data.</text>
</comment>
<reference evidence="2" key="1">
    <citation type="submission" date="2020-11" db="EMBL/GenBank/DDBJ databases">
        <authorList>
            <consortium name="DOE Joint Genome Institute"/>
            <person name="Ahrendt S."/>
            <person name="Riley R."/>
            <person name="Andreopoulos W."/>
            <person name="Labutti K."/>
            <person name="Pangilinan J."/>
            <person name="Ruiz-Duenas F.J."/>
            <person name="Barrasa J.M."/>
            <person name="Sanchez-Garcia M."/>
            <person name="Camarero S."/>
            <person name="Miyauchi S."/>
            <person name="Serrano A."/>
            <person name="Linde D."/>
            <person name="Babiker R."/>
            <person name="Drula E."/>
            <person name="Ayuso-Fernandez I."/>
            <person name="Pacheco R."/>
            <person name="Padilla G."/>
            <person name="Ferreira P."/>
            <person name="Barriuso J."/>
            <person name="Kellner H."/>
            <person name="Castanera R."/>
            <person name="Alfaro M."/>
            <person name="Ramirez L."/>
            <person name="Pisabarro A.G."/>
            <person name="Kuo A."/>
            <person name="Tritt A."/>
            <person name="Lipzen A."/>
            <person name="He G."/>
            <person name="Yan M."/>
            <person name="Ng V."/>
            <person name="Cullen D."/>
            <person name="Martin F."/>
            <person name="Rosso M.-N."/>
            <person name="Henrissat B."/>
            <person name="Hibbett D."/>
            <person name="Martinez A.T."/>
            <person name="Grigoriev I.V."/>
        </authorList>
    </citation>
    <scope>NUCLEOTIDE SEQUENCE</scope>
    <source>
        <strain evidence="2">CBS 247.69</strain>
    </source>
</reference>
<proteinExistence type="predicted"/>
<evidence type="ECO:0000259" key="1">
    <source>
        <dbReference type="Pfam" id="PF12770"/>
    </source>
</evidence>
<organism evidence="2 3">
    <name type="scientific">Collybia nuda</name>
    <dbReference type="NCBI Taxonomy" id="64659"/>
    <lineage>
        <taxon>Eukaryota</taxon>
        <taxon>Fungi</taxon>
        <taxon>Dikarya</taxon>
        <taxon>Basidiomycota</taxon>
        <taxon>Agaricomycotina</taxon>
        <taxon>Agaricomycetes</taxon>
        <taxon>Agaricomycetidae</taxon>
        <taxon>Agaricales</taxon>
        <taxon>Tricholomatineae</taxon>
        <taxon>Clitocybaceae</taxon>
        <taxon>Collybia</taxon>
    </lineage>
</organism>
<dbReference type="PANTHER" id="PTHR19959">
    <property type="entry name" value="KINESIN LIGHT CHAIN"/>
    <property type="match status" value="1"/>
</dbReference>
<dbReference type="InterPro" id="IPR019734">
    <property type="entry name" value="TPR_rpt"/>
</dbReference>
<dbReference type="OrthoDB" id="9991317at2759"/>
<dbReference type="InterPro" id="IPR024983">
    <property type="entry name" value="CHAT_dom"/>
</dbReference>
<evidence type="ECO:0000313" key="2">
    <source>
        <dbReference type="EMBL" id="KAF9463817.1"/>
    </source>
</evidence>
<dbReference type="Pfam" id="PF12770">
    <property type="entry name" value="CHAT"/>
    <property type="match status" value="1"/>
</dbReference>
<sequence>MGAQGSTMGPKHLSNVKKLENKLNKALLKGKQISECYVNLGLAYHFRYRSSHQQEDLDNVVVYYMKGLEAGPASTYLLEVLLNNLGIALQTRFELLRDMQDLEKAIAYHDHALELPGQSNKSMSLGNLASALQIRYGELRTMEDLERAIIYQEQALELHPPDEHDGSRLLNNLATALETRYWQLGEKKDLDKAIVIFEQALGLQTLGHPMRSSSLTGLANVLQARYDQLEEVENLEKSIIYLGQALNLCSPSHPDRSKILNNLANSLQKRYHKLGGIEDLEVAITCYEEALTLSPYSHPNRSNSLNNLALVLQIKYKQLMEIQYLEKAITLHEQALDSCPPNSPERSMFLYNLGWIFYTKYIALGKTEDLEQSLTYYKQAAFSINSSLLHRFIAAKQWAHISQWYNISSALPAYTLALDLQQQHLALLPSLVSQQGLIEKSSQLSVDAAACALSTSTPEVAVELLEQGRSILWSKIQGYRKHFDEILEVAPHLAQEFQNISHQLEHNAVSPDVNIIHQHALYEKWERLLVEIRKLDGFSDFLKAAPFHFLQSVSTEGPVIMVNISLFRSDAIVLVPHRPPVVVPLYEATPQLLKNLVDQISMATMSPNSSTTIYHVLQHIWSAIVGPVIKQLTQQNIAEKTHIWWCPTSYLCALPIHAAGPYKKGLKNLPDLYISSYTPTLLSLIRARSKIPKPQSALGFLLIGQPDDTIPHVFEEIKVIKNFKKHSISYSGQDVNIGRVLEALQSHSWVHFACHGHLDIQPFKSWFQLYNNEHLTVLDLAMAKLPNAEFAFLSACHSAASSIHGTPDESIHLAGALQFSGFNSVIGTLWAMIDDDGPAIAIAFYRHMFYNADTVNIRDAAMALNIATRELRKQKVPVDRWINFIHIGA</sequence>
<protein>
    <submittedName>
        <fullName evidence="2">TPR-like protein</fullName>
    </submittedName>
</protein>
<dbReference type="SUPFAM" id="SSF81901">
    <property type="entry name" value="HCP-like"/>
    <property type="match status" value="1"/>
</dbReference>